<protein>
    <submittedName>
        <fullName evidence="5">60S acidic ribosomal protein P2</fullName>
    </submittedName>
</protein>
<dbReference type="GO" id="GO:0005840">
    <property type="term" value="C:ribosome"/>
    <property type="evidence" value="ECO:0007669"/>
    <property type="project" value="UniProtKB-KW"/>
</dbReference>
<dbReference type="Pfam" id="PF00428">
    <property type="entry name" value="Ribosomal_60s"/>
    <property type="match status" value="1"/>
</dbReference>
<feature type="compositionally biased region" description="Low complexity" evidence="4">
    <location>
        <begin position="72"/>
        <end position="81"/>
    </location>
</feature>
<dbReference type="EMBL" id="SBIQ01000123">
    <property type="protein sequence ID" value="KAF7683137.1"/>
    <property type="molecule type" value="Genomic_DNA"/>
</dbReference>
<evidence type="ECO:0000313" key="6">
    <source>
        <dbReference type="Proteomes" id="UP001516464"/>
    </source>
</evidence>
<evidence type="ECO:0000313" key="5">
    <source>
        <dbReference type="EMBL" id="KAF7683137.1"/>
    </source>
</evidence>
<feature type="region of interest" description="Disordered" evidence="4">
    <location>
        <begin position="64"/>
        <end position="91"/>
    </location>
</feature>
<gene>
    <name evidence="5" type="primary">RPP2A</name>
    <name evidence="5" type="ORF">TCON_1649</name>
</gene>
<keyword evidence="2 5" id="KW-0689">Ribosomal protein</keyword>
<evidence type="ECO:0000256" key="2">
    <source>
        <dbReference type="ARBA" id="ARBA00022980"/>
    </source>
</evidence>
<accession>A0ABQ7HY93</accession>
<comment type="caution">
    <text evidence="5">The sequence shown here is derived from an EMBL/GenBank/DDBJ whole genome shotgun (WGS) entry which is preliminary data.</text>
</comment>
<evidence type="ECO:0000256" key="1">
    <source>
        <dbReference type="ARBA" id="ARBA00005436"/>
    </source>
</evidence>
<evidence type="ECO:0000256" key="3">
    <source>
        <dbReference type="ARBA" id="ARBA00023274"/>
    </source>
</evidence>
<dbReference type="Proteomes" id="UP001516464">
    <property type="component" value="Unassembled WGS sequence"/>
</dbReference>
<name>A0ABQ7HY93_9MICR</name>
<dbReference type="InterPro" id="IPR038716">
    <property type="entry name" value="P1/P2_N_sf"/>
</dbReference>
<reference evidence="5 6" key="1">
    <citation type="submission" date="2019-01" db="EMBL/GenBank/DDBJ databases">
        <title>Genomes sequencing and comparative genomics of infectious freshwater microsporidia, Cucumispora dikerogammari and Thelohania contejeani.</title>
        <authorList>
            <person name="Cormier A."/>
            <person name="Giraud I."/>
            <person name="Wattier R."/>
            <person name="Teixeira M."/>
            <person name="Grandjean F."/>
            <person name="Rigaud T."/>
            <person name="Cordaux R."/>
        </authorList>
    </citation>
    <scope>NUCLEOTIDE SEQUENCE [LARGE SCALE GENOMIC DNA]</scope>
    <source>
        <strain evidence="5">T1</strain>
        <tissue evidence="5">Spores</tissue>
    </source>
</reference>
<comment type="similarity">
    <text evidence="1">Belongs to the eukaryotic ribosomal protein P1/P2 family.</text>
</comment>
<dbReference type="Gene3D" id="1.10.10.1410">
    <property type="match status" value="1"/>
</dbReference>
<sequence>MNNVLAYKILNIGKKEISKESIINLYKTIGAEYEESSIDEFLKCIEGKSYATLVEEGNKLISSMGPVSGGNATTTTESVAAKAEEEKAPAVEEEEVEVDFDLFG</sequence>
<evidence type="ECO:0000256" key="4">
    <source>
        <dbReference type="SAM" id="MobiDB-lite"/>
    </source>
</evidence>
<organism evidence="5 6">
    <name type="scientific">Astathelohania contejeani</name>
    <dbReference type="NCBI Taxonomy" id="164912"/>
    <lineage>
        <taxon>Eukaryota</taxon>
        <taxon>Fungi</taxon>
        <taxon>Fungi incertae sedis</taxon>
        <taxon>Microsporidia</taxon>
        <taxon>Astathelohaniidae</taxon>
        <taxon>Astathelohania</taxon>
    </lineage>
</organism>
<proteinExistence type="inferred from homology"/>
<keyword evidence="3" id="KW-0687">Ribonucleoprotein</keyword>
<keyword evidence="6" id="KW-1185">Reference proteome</keyword>